<dbReference type="GO" id="GO:0000981">
    <property type="term" value="F:DNA-binding transcription factor activity, RNA polymerase II-specific"/>
    <property type="evidence" value="ECO:0007669"/>
    <property type="project" value="InterPro"/>
</dbReference>
<evidence type="ECO:0000313" key="9">
    <source>
        <dbReference type="EMBL" id="CAD6268981.1"/>
    </source>
</evidence>
<dbReference type="GO" id="GO:0010017">
    <property type="term" value="P:red or far-red light signaling pathway"/>
    <property type="evidence" value="ECO:0007669"/>
    <property type="project" value="TreeGrafter"/>
</dbReference>
<gene>
    <name evidence="9" type="ORF">NCGR_LOCUS52286</name>
</gene>
<dbReference type="GO" id="GO:0010099">
    <property type="term" value="P:regulation of photomorphogenesis"/>
    <property type="evidence" value="ECO:0007669"/>
    <property type="project" value="TreeGrafter"/>
</dbReference>
<keyword evidence="7" id="KW-0175">Coiled coil</keyword>
<evidence type="ECO:0000256" key="1">
    <source>
        <dbReference type="ARBA" id="ARBA00004123"/>
    </source>
</evidence>
<evidence type="ECO:0000256" key="5">
    <source>
        <dbReference type="ARBA" id="ARBA00023163"/>
    </source>
</evidence>
<comment type="similarity">
    <text evidence="2">Belongs to the bZIP family.</text>
</comment>
<dbReference type="OrthoDB" id="674948at2759"/>
<dbReference type="GO" id="GO:0045944">
    <property type="term" value="P:positive regulation of transcription by RNA polymerase II"/>
    <property type="evidence" value="ECO:0007669"/>
    <property type="project" value="InterPro"/>
</dbReference>
<organism evidence="9 10">
    <name type="scientific">Miscanthus lutarioriparius</name>
    <dbReference type="NCBI Taxonomy" id="422564"/>
    <lineage>
        <taxon>Eukaryota</taxon>
        <taxon>Viridiplantae</taxon>
        <taxon>Streptophyta</taxon>
        <taxon>Embryophyta</taxon>
        <taxon>Tracheophyta</taxon>
        <taxon>Spermatophyta</taxon>
        <taxon>Magnoliopsida</taxon>
        <taxon>Liliopsida</taxon>
        <taxon>Poales</taxon>
        <taxon>Poaceae</taxon>
        <taxon>PACMAD clade</taxon>
        <taxon>Panicoideae</taxon>
        <taxon>Andropogonodae</taxon>
        <taxon>Andropogoneae</taxon>
        <taxon>Saccharinae</taxon>
        <taxon>Miscanthus</taxon>
    </lineage>
</organism>
<sequence length="99" mass="10565">MASHLPDADATGFKLFGKATQARERKKAYLTEQEAKAKGLELRNAELEQRVSTLQNENNTLRQILKNTTAHASKRSSGSGGGGGGKGGDGGKKHHFTKS</sequence>
<proteinExistence type="inferred from homology"/>
<keyword evidence="3" id="KW-0805">Transcription regulation</keyword>
<dbReference type="GO" id="GO:0010218">
    <property type="term" value="P:response to far red light"/>
    <property type="evidence" value="ECO:0007669"/>
    <property type="project" value="TreeGrafter"/>
</dbReference>
<feature type="region of interest" description="Disordered" evidence="8">
    <location>
        <begin position="1"/>
        <end position="22"/>
    </location>
</feature>
<evidence type="ECO:0000256" key="6">
    <source>
        <dbReference type="ARBA" id="ARBA00023242"/>
    </source>
</evidence>
<evidence type="ECO:0008006" key="11">
    <source>
        <dbReference type="Google" id="ProtNLM"/>
    </source>
</evidence>
<reference evidence="9" key="1">
    <citation type="submission" date="2020-10" db="EMBL/GenBank/DDBJ databases">
        <authorList>
            <person name="Han B."/>
            <person name="Lu T."/>
            <person name="Zhao Q."/>
            <person name="Huang X."/>
            <person name="Zhao Y."/>
        </authorList>
    </citation>
    <scope>NUCLEOTIDE SEQUENCE</scope>
</reference>
<dbReference type="GO" id="GO:0010114">
    <property type="term" value="P:response to red light"/>
    <property type="evidence" value="ECO:0007669"/>
    <property type="project" value="TreeGrafter"/>
</dbReference>
<name>A0A811RG74_9POAL</name>
<evidence type="ECO:0000256" key="2">
    <source>
        <dbReference type="ARBA" id="ARBA00007163"/>
    </source>
</evidence>
<dbReference type="PANTHER" id="PTHR46714:SF4">
    <property type="entry name" value="OS01G0174000 PROTEIN"/>
    <property type="match status" value="1"/>
</dbReference>
<keyword evidence="5" id="KW-0804">Transcription</keyword>
<dbReference type="SUPFAM" id="SSF57959">
    <property type="entry name" value="Leucine zipper domain"/>
    <property type="match status" value="1"/>
</dbReference>
<dbReference type="EMBL" id="CAJGYO010000014">
    <property type="protein sequence ID" value="CAD6268981.1"/>
    <property type="molecule type" value="Genomic_DNA"/>
</dbReference>
<evidence type="ECO:0000256" key="7">
    <source>
        <dbReference type="SAM" id="Coils"/>
    </source>
</evidence>
<comment type="caution">
    <text evidence="9">The sequence shown here is derived from an EMBL/GenBank/DDBJ whole genome shotgun (WGS) entry which is preliminary data.</text>
</comment>
<dbReference type="Proteomes" id="UP000604825">
    <property type="component" value="Unassembled WGS sequence"/>
</dbReference>
<feature type="region of interest" description="Disordered" evidence="8">
    <location>
        <begin position="67"/>
        <end position="99"/>
    </location>
</feature>
<dbReference type="GO" id="GO:0005634">
    <property type="term" value="C:nucleus"/>
    <property type="evidence" value="ECO:0007669"/>
    <property type="project" value="UniProtKB-SubCell"/>
</dbReference>
<comment type="subcellular location">
    <subcellularLocation>
        <location evidence="1">Nucleus</location>
    </subcellularLocation>
</comment>
<protein>
    <recommendedName>
        <fullName evidence="11">BZIP domain-containing protein</fullName>
    </recommendedName>
</protein>
<feature type="coiled-coil region" evidence="7">
    <location>
        <begin position="30"/>
        <end position="64"/>
    </location>
</feature>
<dbReference type="AlphaFoldDB" id="A0A811RG74"/>
<dbReference type="InterPro" id="IPR044280">
    <property type="entry name" value="Hac1/HY5"/>
</dbReference>
<evidence type="ECO:0000256" key="8">
    <source>
        <dbReference type="SAM" id="MobiDB-lite"/>
    </source>
</evidence>
<keyword evidence="6" id="KW-0539">Nucleus</keyword>
<dbReference type="PANTHER" id="PTHR46714">
    <property type="entry name" value="TRANSCRIPTIONAL ACTIVATOR HAC1"/>
    <property type="match status" value="1"/>
</dbReference>
<evidence type="ECO:0000313" key="10">
    <source>
        <dbReference type="Proteomes" id="UP000604825"/>
    </source>
</evidence>
<feature type="compositionally biased region" description="Gly residues" evidence="8">
    <location>
        <begin position="78"/>
        <end position="88"/>
    </location>
</feature>
<dbReference type="Gene3D" id="1.20.5.490">
    <property type="entry name" value="Single helix bin"/>
    <property type="match status" value="1"/>
</dbReference>
<evidence type="ECO:0000256" key="3">
    <source>
        <dbReference type="ARBA" id="ARBA00023015"/>
    </source>
</evidence>
<keyword evidence="10" id="KW-1185">Reference proteome</keyword>
<keyword evidence="4" id="KW-0238">DNA-binding</keyword>
<accession>A0A811RG74</accession>
<evidence type="ECO:0000256" key="4">
    <source>
        <dbReference type="ARBA" id="ARBA00023125"/>
    </source>
</evidence>
<dbReference type="GO" id="GO:0003677">
    <property type="term" value="F:DNA binding"/>
    <property type="evidence" value="ECO:0007669"/>
    <property type="project" value="UniProtKB-KW"/>
</dbReference>
<dbReference type="InterPro" id="IPR046347">
    <property type="entry name" value="bZIP_sf"/>
</dbReference>